<evidence type="ECO:0000313" key="5">
    <source>
        <dbReference type="Proteomes" id="UP001195483"/>
    </source>
</evidence>
<dbReference type="Pfam" id="PF00400">
    <property type="entry name" value="WD40"/>
    <property type="match status" value="7"/>
</dbReference>
<dbReference type="InterPro" id="IPR020472">
    <property type="entry name" value="WD40_PAC1"/>
</dbReference>
<keyword evidence="2" id="KW-0677">Repeat</keyword>
<dbReference type="Gene3D" id="2.130.10.10">
    <property type="entry name" value="YVTN repeat-like/Quinoprotein amine dehydrogenase"/>
    <property type="match status" value="3"/>
</dbReference>
<dbReference type="PROSITE" id="PS50294">
    <property type="entry name" value="WD_REPEATS_REGION"/>
    <property type="match status" value="5"/>
</dbReference>
<accession>A0AAE0SZD2</accession>
<dbReference type="PANTHER" id="PTHR19848">
    <property type="entry name" value="WD40 REPEAT PROTEIN"/>
    <property type="match status" value="1"/>
</dbReference>
<evidence type="ECO:0000256" key="2">
    <source>
        <dbReference type="ARBA" id="ARBA00022737"/>
    </source>
</evidence>
<dbReference type="PROSITE" id="PS00678">
    <property type="entry name" value="WD_REPEATS_1"/>
    <property type="match status" value="3"/>
</dbReference>
<dbReference type="EMBL" id="JAEAOA010001191">
    <property type="protein sequence ID" value="KAK3600879.1"/>
    <property type="molecule type" value="Genomic_DNA"/>
</dbReference>
<organism evidence="4 5">
    <name type="scientific">Potamilus streckersoni</name>
    <dbReference type="NCBI Taxonomy" id="2493646"/>
    <lineage>
        <taxon>Eukaryota</taxon>
        <taxon>Metazoa</taxon>
        <taxon>Spiralia</taxon>
        <taxon>Lophotrochozoa</taxon>
        <taxon>Mollusca</taxon>
        <taxon>Bivalvia</taxon>
        <taxon>Autobranchia</taxon>
        <taxon>Heteroconchia</taxon>
        <taxon>Palaeoheterodonta</taxon>
        <taxon>Unionida</taxon>
        <taxon>Unionoidea</taxon>
        <taxon>Unionidae</taxon>
        <taxon>Ambleminae</taxon>
        <taxon>Lampsilini</taxon>
        <taxon>Potamilus</taxon>
    </lineage>
</organism>
<dbReference type="PRINTS" id="PR00320">
    <property type="entry name" value="GPROTEINBRPT"/>
</dbReference>
<protein>
    <submittedName>
        <fullName evidence="4">Uncharacterized protein</fullName>
    </submittedName>
</protein>
<dbReference type="InterPro" id="IPR011047">
    <property type="entry name" value="Quinoprotein_ADH-like_sf"/>
</dbReference>
<feature type="repeat" description="WD" evidence="3">
    <location>
        <begin position="379"/>
        <end position="420"/>
    </location>
</feature>
<dbReference type="CDD" id="cd00200">
    <property type="entry name" value="WD40"/>
    <property type="match status" value="1"/>
</dbReference>
<evidence type="ECO:0000256" key="3">
    <source>
        <dbReference type="PROSITE-ProRule" id="PRU00221"/>
    </source>
</evidence>
<dbReference type="Proteomes" id="UP001195483">
    <property type="component" value="Unassembled WGS sequence"/>
</dbReference>
<evidence type="ECO:0000313" key="4">
    <source>
        <dbReference type="EMBL" id="KAK3600879.1"/>
    </source>
</evidence>
<feature type="repeat" description="WD" evidence="3">
    <location>
        <begin position="267"/>
        <end position="287"/>
    </location>
</feature>
<keyword evidence="5" id="KW-1185">Reference proteome</keyword>
<dbReference type="SMART" id="SM00320">
    <property type="entry name" value="WD40"/>
    <property type="match status" value="9"/>
</dbReference>
<feature type="repeat" description="WD" evidence="3">
    <location>
        <begin position="295"/>
        <end position="336"/>
    </location>
</feature>
<name>A0AAE0SZD2_9BIVA</name>
<gene>
    <name evidence="4" type="ORF">CHS0354_019227</name>
</gene>
<dbReference type="InterPro" id="IPR015943">
    <property type="entry name" value="WD40/YVTN_repeat-like_dom_sf"/>
</dbReference>
<comment type="caution">
    <text evidence="4">The sequence shown here is derived from an EMBL/GenBank/DDBJ whole genome shotgun (WGS) entry which is preliminary data.</text>
</comment>
<dbReference type="InterPro" id="IPR001680">
    <property type="entry name" value="WD40_rpt"/>
</dbReference>
<evidence type="ECO:0000256" key="1">
    <source>
        <dbReference type="ARBA" id="ARBA00022574"/>
    </source>
</evidence>
<reference evidence="4" key="2">
    <citation type="journal article" date="2021" name="Genome Biol. Evol.">
        <title>Developing a high-quality reference genome for a parasitic bivalve with doubly uniparental inheritance (Bivalvia: Unionida).</title>
        <authorList>
            <person name="Smith C.H."/>
        </authorList>
    </citation>
    <scope>NUCLEOTIDE SEQUENCE</scope>
    <source>
        <strain evidence="4">CHS0354</strain>
        <tissue evidence="4">Mantle</tissue>
    </source>
</reference>
<reference evidence="4" key="1">
    <citation type="journal article" date="2021" name="Genome Biol. Evol.">
        <title>A High-Quality Reference Genome for a Parasitic Bivalve with Doubly Uniparental Inheritance (Bivalvia: Unionida).</title>
        <authorList>
            <person name="Smith C.H."/>
        </authorList>
    </citation>
    <scope>NUCLEOTIDE SEQUENCE</scope>
    <source>
        <strain evidence="4">CHS0354</strain>
    </source>
</reference>
<dbReference type="PROSITE" id="PS50082">
    <property type="entry name" value="WD_REPEATS_2"/>
    <property type="match status" value="6"/>
</dbReference>
<sequence>MRMEGQIEAGTFDRRIWMRMEGPIEAGSEDGGLHVISFTTGSWIQELSGHQGKIQRVKICSDCHHAIVACSSGLVYLFNFRTTKLMTTYRGHHSDVNSLSLSDDERLIFSASKEEVIVWSLIKRCAADLQMDYHSGPISCLAITKDNKQVISGSVDGLLKTWNLDVGDFADNLIGHVGPITCVAVAPDNTFIVSGSRDKTLRVWNLILAKAINIYRNHEYELSNVYVLSDSKLVLSIDKNQTLHVWRADDAQSIQVYSTAFHIHTVSPDSRYIISGVGDKSVRIWKLLHGLDVKVVTHSEKITFITCTQDSKYLVTGSEDKSLKIWELETGKLTQVLVEHGLTVRCITVTSDNVNVISGGDDSMIIVWNFYLGSLDRKLVGHNQSVSNLRLTSDESILISASMDNTIRAWDYTRGNQIALFNMHGVILDFVMTNTAHRIIVQLANINKLATLCLHNTPATEKDKLNGNVHLLKTCDDIDDNTSEKSPTLPIKPKPLMVHRVSAIYPLPSRRRRYSSESSSPEIIQHSPIRASIQSTLRAHEKSKTKTKMDGTRREYRAAGTLKSSGLCNIL</sequence>
<dbReference type="InterPro" id="IPR019775">
    <property type="entry name" value="WD40_repeat_CS"/>
</dbReference>
<dbReference type="SUPFAM" id="SSF50998">
    <property type="entry name" value="Quinoprotein alcohol dehydrogenase-like"/>
    <property type="match status" value="2"/>
</dbReference>
<reference evidence="4" key="3">
    <citation type="submission" date="2023-05" db="EMBL/GenBank/DDBJ databases">
        <authorList>
            <person name="Smith C.H."/>
        </authorList>
    </citation>
    <scope>NUCLEOTIDE SEQUENCE</scope>
    <source>
        <strain evidence="4">CHS0354</strain>
        <tissue evidence="4">Mantle</tissue>
    </source>
</reference>
<proteinExistence type="predicted"/>
<dbReference type="PANTHER" id="PTHR19848:SF8">
    <property type="entry name" value="F-BOX AND WD REPEAT DOMAIN CONTAINING 7"/>
    <property type="match status" value="1"/>
</dbReference>
<keyword evidence="1 3" id="KW-0853">WD repeat</keyword>
<dbReference type="AlphaFoldDB" id="A0AAE0SZD2"/>
<feature type="repeat" description="WD" evidence="3">
    <location>
        <begin position="337"/>
        <end position="369"/>
    </location>
</feature>
<feature type="repeat" description="WD" evidence="3">
    <location>
        <begin position="131"/>
        <end position="172"/>
    </location>
</feature>
<feature type="repeat" description="WD" evidence="3">
    <location>
        <begin position="173"/>
        <end position="206"/>
    </location>
</feature>